<dbReference type="GO" id="GO:0003824">
    <property type="term" value="F:catalytic activity"/>
    <property type="evidence" value="ECO:0007669"/>
    <property type="project" value="InterPro"/>
</dbReference>
<dbReference type="GO" id="GO:0046872">
    <property type="term" value="F:metal ion binding"/>
    <property type="evidence" value="ECO:0007669"/>
    <property type="project" value="UniProtKB-KW"/>
</dbReference>
<dbReference type="SFLD" id="SFLDS00029">
    <property type="entry name" value="Radical_SAM"/>
    <property type="match status" value="1"/>
</dbReference>
<dbReference type="InterPro" id="IPR040086">
    <property type="entry name" value="MJ0683-like"/>
</dbReference>
<evidence type="ECO:0000313" key="6">
    <source>
        <dbReference type="Proteomes" id="UP000769766"/>
    </source>
</evidence>
<protein>
    <submittedName>
        <fullName evidence="5">Radical SAM protein</fullName>
    </submittedName>
</protein>
<dbReference type="InterPro" id="IPR058240">
    <property type="entry name" value="rSAM_sf"/>
</dbReference>
<dbReference type="InterPro" id="IPR007197">
    <property type="entry name" value="rSAM"/>
</dbReference>
<dbReference type="GO" id="GO:0051536">
    <property type="term" value="F:iron-sulfur cluster binding"/>
    <property type="evidence" value="ECO:0007669"/>
    <property type="project" value="UniProtKB-KW"/>
</dbReference>
<dbReference type="CDD" id="cd01335">
    <property type="entry name" value="Radical_SAM"/>
    <property type="match status" value="1"/>
</dbReference>
<dbReference type="EMBL" id="JACPRF010000377">
    <property type="protein sequence ID" value="MBI2877657.1"/>
    <property type="molecule type" value="Genomic_DNA"/>
</dbReference>
<keyword evidence="3" id="KW-0411">Iron-sulfur</keyword>
<accession>A0A932CS55</accession>
<dbReference type="SUPFAM" id="SSF102114">
    <property type="entry name" value="Radical SAM enzymes"/>
    <property type="match status" value="1"/>
</dbReference>
<gene>
    <name evidence="5" type="ORF">HYY20_12325</name>
</gene>
<feature type="non-terminal residue" evidence="5">
    <location>
        <position position="239"/>
    </location>
</feature>
<evidence type="ECO:0000256" key="1">
    <source>
        <dbReference type="ARBA" id="ARBA00022723"/>
    </source>
</evidence>
<dbReference type="AlphaFoldDB" id="A0A932CS55"/>
<organism evidence="5 6">
    <name type="scientific">Tectimicrobiota bacterium</name>
    <dbReference type="NCBI Taxonomy" id="2528274"/>
    <lineage>
        <taxon>Bacteria</taxon>
        <taxon>Pseudomonadati</taxon>
        <taxon>Nitrospinota/Tectimicrobiota group</taxon>
        <taxon>Candidatus Tectimicrobiota</taxon>
    </lineage>
</organism>
<evidence type="ECO:0000256" key="2">
    <source>
        <dbReference type="ARBA" id="ARBA00023004"/>
    </source>
</evidence>
<proteinExistence type="predicted"/>
<feature type="domain" description="Radical SAM core" evidence="4">
    <location>
        <begin position="24"/>
        <end position="185"/>
    </location>
</feature>
<comment type="caution">
    <text evidence="5">The sequence shown here is derived from an EMBL/GenBank/DDBJ whole genome shotgun (WGS) entry which is preliminary data.</text>
</comment>
<dbReference type="SFLD" id="SFLDG01084">
    <property type="entry name" value="Uncharacterised_Radical_SAM_Su"/>
    <property type="match status" value="1"/>
</dbReference>
<dbReference type="Proteomes" id="UP000769766">
    <property type="component" value="Unassembled WGS sequence"/>
</dbReference>
<dbReference type="PANTHER" id="PTHR43432:SF3">
    <property type="entry name" value="SLR0285 PROTEIN"/>
    <property type="match status" value="1"/>
</dbReference>
<reference evidence="5" key="1">
    <citation type="submission" date="2020-07" db="EMBL/GenBank/DDBJ databases">
        <title>Huge and variable diversity of episymbiotic CPR bacteria and DPANN archaea in groundwater ecosystems.</title>
        <authorList>
            <person name="He C.Y."/>
            <person name="Keren R."/>
            <person name="Whittaker M."/>
            <person name="Farag I.F."/>
            <person name="Doudna J."/>
            <person name="Cate J.H.D."/>
            <person name="Banfield J.F."/>
        </authorList>
    </citation>
    <scope>NUCLEOTIDE SEQUENCE</scope>
    <source>
        <strain evidence="5">NC_groundwater_672_Ag_B-0.1um_62_36</strain>
    </source>
</reference>
<name>A0A932CS55_UNCTE</name>
<dbReference type="Gene3D" id="3.80.30.30">
    <property type="match status" value="1"/>
</dbReference>
<dbReference type="Pfam" id="PF04055">
    <property type="entry name" value="Radical_SAM"/>
    <property type="match status" value="1"/>
</dbReference>
<evidence type="ECO:0000259" key="4">
    <source>
        <dbReference type="Pfam" id="PF04055"/>
    </source>
</evidence>
<dbReference type="PANTHER" id="PTHR43432">
    <property type="entry name" value="SLR0285 PROTEIN"/>
    <property type="match status" value="1"/>
</dbReference>
<keyword evidence="2" id="KW-0408">Iron</keyword>
<keyword evidence="1" id="KW-0479">Metal-binding</keyword>
<evidence type="ECO:0000313" key="5">
    <source>
        <dbReference type="EMBL" id="MBI2877657.1"/>
    </source>
</evidence>
<evidence type="ECO:0000256" key="3">
    <source>
        <dbReference type="ARBA" id="ARBA00023014"/>
    </source>
</evidence>
<sequence length="239" mass="27197">MSIQEIQCKSLLVKSNIPTLDYCINPYVGCLHACIYCYARFMKRFTNHREKWGRFLDIKVNGPEVLRKELSRKPREGVVLLGSVTDPYQPPEAQYGITRRILEALLPHRLEVSILTKSDLILRDADLIAQLQGHEVGLSVTTADDAVGKVFEPRASLPSRRIEALQRLHQQGISTYAFIGPILPGLIRFEEVLDALQSHVDFVLAEALNTRCGSWSEVQATLWEHYPCLGDEWERKVRS</sequence>